<evidence type="ECO:0000313" key="3">
    <source>
        <dbReference type="Proteomes" id="UP000095038"/>
    </source>
</evidence>
<reference evidence="3" key="1">
    <citation type="submission" date="2016-05" db="EMBL/GenBank/DDBJ databases">
        <title>Comparative genomics of biotechnologically important yeasts.</title>
        <authorList>
            <consortium name="DOE Joint Genome Institute"/>
            <person name="Riley R."/>
            <person name="Haridas S."/>
            <person name="Wolfe K.H."/>
            <person name="Lopes M.R."/>
            <person name="Hittinger C.T."/>
            <person name="Goker M."/>
            <person name="Salamov A."/>
            <person name="Wisecaver J."/>
            <person name="Long T.M."/>
            <person name="Aerts A.L."/>
            <person name="Barry K."/>
            <person name="Choi C."/>
            <person name="Clum A."/>
            <person name="Coughlan A.Y."/>
            <person name="Deshpande S."/>
            <person name="Douglass A.P."/>
            <person name="Hanson S.J."/>
            <person name="Klenk H.-P."/>
            <person name="Labutti K."/>
            <person name="Lapidus A."/>
            <person name="Lindquist E."/>
            <person name="Lipzen A."/>
            <person name="Meier-Kolthoff J.P."/>
            <person name="Ohm R.A."/>
            <person name="Otillar R.P."/>
            <person name="Pangilinan J."/>
            <person name="Peng Y."/>
            <person name="Rokas A."/>
            <person name="Rosa C.A."/>
            <person name="Scheuner C."/>
            <person name="Sibirny A.A."/>
            <person name="Slot J.C."/>
            <person name="Stielow J.B."/>
            <person name="Sun H."/>
            <person name="Kurtzman C.P."/>
            <person name="Blackwell M."/>
            <person name="Grigoriev I.V."/>
            <person name="Jeffries T.W."/>
        </authorList>
    </citation>
    <scope>NUCLEOTIDE SEQUENCE [LARGE SCALE GENOMIC DNA]</scope>
    <source>
        <strain evidence="3">DSM 1968</strain>
    </source>
</reference>
<evidence type="ECO:0000256" key="1">
    <source>
        <dbReference type="SAM" id="SignalP"/>
    </source>
</evidence>
<keyword evidence="1" id="KW-0732">Signal</keyword>
<dbReference type="GeneID" id="30968047"/>
<dbReference type="STRING" id="1344418.A0A1D2VNR4"/>
<dbReference type="RefSeq" id="XP_020049502.1">
    <property type="nucleotide sequence ID" value="XM_020194411.1"/>
</dbReference>
<dbReference type="InParanoid" id="A0A1D2VNR4"/>
<name>A0A1D2VNR4_9ASCO</name>
<organism evidence="2 3">
    <name type="scientific">Ascoidea rubescens DSM 1968</name>
    <dbReference type="NCBI Taxonomy" id="1344418"/>
    <lineage>
        <taxon>Eukaryota</taxon>
        <taxon>Fungi</taxon>
        <taxon>Dikarya</taxon>
        <taxon>Ascomycota</taxon>
        <taxon>Saccharomycotina</taxon>
        <taxon>Saccharomycetes</taxon>
        <taxon>Ascoideaceae</taxon>
        <taxon>Ascoidea</taxon>
    </lineage>
</organism>
<dbReference type="Proteomes" id="UP000095038">
    <property type="component" value="Unassembled WGS sequence"/>
</dbReference>
<feature type="signal peptide" evidence="1">
    <location>
        <begin position="1"/>
        <end position="31"/>
    </location>
</feature>
<dbReference type="AlphaFoldDB" id="A0A1D2VNR4"/>
<accession>A0A1D2VNR4</accession>
<sequence length="786" mass="90789">MKINSKFKFKFSFLLLSQLISNLLFLTQIHAQIVIKDSIIHDLLPKQKVSPQSIHSKLHADFYSNNEVGSILKTELNSIMLTSPIIANNYTSLNDYKDDMMILSRKLLSDDKLMKKVGFDYLVKTSKKFQFSSNEFLTSICVPENSTTLFLFNSTETLKKPQKDSEKLQYVKFIQESIPFKLPNHFKLVDYYLILPYNYLNSNSHYDVPYINQKCLAAKNIINLPKENLPIFKKALINDQPLLVFMFKSDEAENLGKLSLKFEKQINGTDKQRNDLLINKGNKDNGHGIINNVENVNTDSKSNSESDSFFDRFATSWLESINYSSLVHSIFCTINVVSPNQSYCLKIKEDDIKLSIFPAYYQIVNQSYIHKPDIKKHFKKLKKYNHEKKDFVKSENFNESNDHETELKPSILKYIPKIDPALFAGKFLKTKIAEENFSQNNGESKEIEENLREKIKSSDEVEIEVKEISSVNHEKNQLEKRGIFGKLHKKFCEGKDCKENHKRKKHNDCENHHYNDYYNDYDDDIPKGGYYYYYSLGDLNNISNLYKHKHGHNHNRILDNNETDNFKDSKSPNSSIPIVKRGIEKKKFKKGSIIDNNNTSSNKSPQNKIESKYNLSSNLKLHHGFFGTKKKSNKTSSSFSKKKSLNRIIQMANHIKTVKAQNINQNNSSESKDMGVKTNQSSEEIEIRSDGTIIISLALLKNSELKMDAFLEEAPEDLITNSSAAKNPQYRRALLGSRDIKVAPKKESINENKKDCEPITWQGLFRYSIFRKPKICLPDSTFVKVI</sequence>
<evidence type="ECO:0000313" key="2">
    <source>
        <dbReference type="EMBL" id="ODV63195.1"/>
    </source>
</evidence>
<keyword evidence="3" id="KW-1185">Reference proteome</keyword>
<gene>
    <name evidence="2" type="ORF">ASCRUDRAFT_79732</name>
</gene>
<proteinExistence type="predicted"/>
<protein>
    <submittedName>
        <fullName evidence="2">Uncharacterized protein</fullName>
    </submittedName>
</protein>
<dbReference type="EMBL" id="KV454476">
    <property type="protein sequence ID" value="ODV63195.1"/>
    <property type="molecule type" value="Genomic_DNA"/>
</dbReference>
<feature type="chain" id="PRO_5008910551" evidence="1">
    <location>
        <begin position="32"/>
        <end position="786"/>
    </location>
</feature>
<dbReference type="OrthoDB" id="4013163at2759"/>